<dbReference type="InterPro" id="IPR011333">
    <property type="entry name" value="SKP1/BTB/POZ_sf"/>
</dbReference>
<dbReference type="Gene3D" id="3.30.710.10">
    <property type="entry name" value="Potassium Channel Kv1.1, Chain A"/>
    <property type="match status" value="1"/>
</dbReference>
<name>A0A1I8B8W0_MELHA</name>
<protein>
    <submittedName>
        <fullName evidence="3">BTB domain-containing protein</fullName>
    </submittedName>
</protein>
<feature type="domain" description="BTB" evidence="1">
    <location>
        <begin position="1"/>
        <end position="45"/>
    </location>
</feature>
<dbReference type="InterPro" id="IPR000210">
    <property type="entry name" value="BTB/POZ_dom"/>
</dbReference>
<evidence type="ECO:0000259" key="1">
    <source>
        <dbReference type="Pfam" id="PF00651"/>
    </source>
</evidence>
<dbReference type="Pfam" id="PF00651">
    <property type="entry name" value="BTB"/>
    <property type="match status" value="1"/>
</dbReference>
<dbReference type="Proteomes" id="UP000095281">
    <property type="component" value="Unplaced"/>
</dbReference>
<evidence type="ECO:0000313" key="3">
    <source>
        <dbReference type="WBParaSite" id="MhA1_Contig1637.frz3.gene2"/>
    </source>
</evidence>
<proteinExistence type="predicted"/>
<reference evidence="3" key="1">
    <citation type="submission" date="2016-11" db="UniProtKB">
        <authorList>
            <consortium name="WormBaseParasite"/>
        </authorList>
    </citation>
    <scope>IDENTIFICATION</scope>
</reference>
<sequence>MLEYFYIGQINDKDILENHPDELFALAHKYEVKPLMDKCEIIMAEKIGKLK</sequence>
<keyword evidence="2" id="KW-1185">Reference proteome</keyword>
<dbReference type="AlphaFoldDB" id="A0A1I8B8W0"/>
<accession>A0A1I8B8W0</accession>
<dbReference type="WBParaSite" id="MhA1_Contig1637.frz3.gene2">
    <property type="protein sequence ID" value="MhA1_Contig1637.frz3.gene2"/>
    <property type="gene ID" value="MhA1_Contig1637.frz3.gene2"/>
</dbReference>
<organism evidence="2 3">
    <name type="scientific">Meloidogyne hapla</name>
    <name type="common">Root-knot nematode worm</name>
    <dbReference type="NCBI Taxonomy" id="6305"/>
    <lineage>
        <taxon>Eukaryota</taxon>
        <taxon>Metazoa</taxon>
        <taxon>Ecdysozoa</taxon>
        <taxon>Nematoda</taxon>
        <taxon>Chromadorea</taxon>
        <taxon>Rhabditida</taxon>
        <taxon>Tylenchina</taxon>
        <taxon>Tylenchomorpha</taxon>
        <taxon>Tylenchoidea</taxon>
        <taxon>Meloidogynidae</taxon>
        <taxon>Meloidogyninae</taxon>
        <taxon>Meloidogyne</taxon>
    </lineage>
</organism>
<evidence type="ECO:0000313" key="2">
    <source>
        <dbReference type="Proteomes" id="UP000095281"/>
    </source>
</evidence>